<protein>
    <submittedName>
        <fullName evidence="1">Uncharacterized protein</fullName>
    </submittedName>
</protein>
<sequence>MITSLYRTRHAGGRTWGNIFTASQAKSPTDLAAAQEAMQRVKRELFASFVNLMWIRAAAARRRLISGVEGEIGFGICFYSSVAVTTQQDPGTACANVDAWMNFPSLAD</sequence>
<dbReference type="AlphaFoldDB" id="A0A084Y4M3"/>
<dbReference type="EMBL" id="JDSS02000010">
    <property type="protein sequence ID" value="KFB69667.1"/>
    <property type="molecule type" value="Genomic_DNA"/>
</dbReference>
<reference evidence="1 2" key="1">
    <citation type="submission" date="2014-07" db="EMBL/GenBank/DDBJ databases">
        <title>Expanding our view of genomic diversity in Candidatus Accumulibacter clades.</title>
        <authorList>
            <person name="Skennerton C.T."/>
            <person name="Barr J.J."/>
            <person name="Slater F.R."/>
            <person name="Bond P.L."/>
            <person name="Tyson G.W."/>
        </authorList>
    </citation>
    <scope>NUCLEOTIDE SEQUENCE [LARGE SCALE GENOMIC DNA]</scope>
    <source>
        <strain evidence="2">SK-01</strain>
    </source>
</reference>
<gene>
    <name evidence="1" type="ORF">CAPSK01_000612</name>
</gene>
<evidence type="ECO:0000313" key="1">
    <source>
        <dbReference type="EMBL" id="KFB69667.1"/>
    </source>
</evidence>
<name>A0A084Y4M3_9PROT</name>
<proteinExistence type="predicted"/>
<comment type="caution">
    <text evidence="1">The sequence shown here is derived from an EMBL/GenBank/DDBJ whole genome shotgun (WGS) entry which is preliminary data.</text>
</comment>
<organism evidence="1 2">
    <name type="scientific">Candidatus Accumulibacter vicinus</name>
    <dbReference type="NCBI Taxonomy" id="2954382"/>
    <lineage>
        <taxon>Bacteria</taxon>
        <taxon>Pseudomonadati</taxon>
        <taxon>Pseudomonadota</taxon>
        <taxon>Betaproteobacteria</taxon>
        <taxon>Candidatus Accumulibacter</taxon>
    </lineage>
</organism>
<accession>A0A084Y4M3</accession>
<evidence type="ECO:0000313" key="2">
    <source>
        <dbReference type="Proteomes" id="UP000019812"/>
    </source>
</evidence>
<dbReference type="Proteomes" id="UP000019812">
    <property type="component" value="Unassembled WGS sequence"/>
</dbReference>